<dbReference type="InterPro" id="IPR029044">
    <property type="entry name" value="Nucleotide-diphossugar_trans"/>
</dbReference>
<dbReference type="AlphaFoldDB" id="A0A937ULY9"/>
<organism evidence="3 4">
    <name type="scientific">Frankia nepalensis</name>
    <dbReference type="NCBI Taxonomy" id="1836974"/>
    <lineage>
        <taxon>Bacteria</taxon>
        <taxon>Bacillati</taxon>
        <taxon>Actinomycetota</taxon>
        <taxon>Actinomycetes</taxon>
        <taxon>Frankiales</taxon>
        <taxon>Frankiaceae</taxon>
        <taxon>Frankia</taxon>
    </lineage>
</organism>
<protein>
    <submittedName>
        <fullName evidence="3">Glycosyltransferase</fullName>
    </submittedName>
</protein>
<dbReference type="SUPFAM" id="SSF53448">
    <property type="entry name" value="Nucleotide-diphospho-sugar transferases"/>
    <property type="match status" value="1"/>
</dbReference>
<evidence type="ECO:0000259" key="2">
    <source>
        <dbReference type="Pfam" id="PF00535"/>
    </source>
</evidence>
<comment type="caution">
    <text evidence="3">The sequence shown here is derived from an EMBL/GenBank/DDBJ whole genome shotgun (WGS) entry which is preliminary data.</text>
</comment>
<gene>
    <name evidence="3" type="ORF">I7412_14550</name>
</gene>
<evidence type="ECO:0000313" key="4">
    <source>
        <dbReference type="Proteomes" id="UP000604475"/>
    </source>
</evidence>
<dbReference type="PANTHER" id="PTHR43646">
    <property type="entry name" value="GLYCOSYLTRANSFERASE"/>
    <property type="match status" value="1"/>
</dbReference>
<dbReference type="Proteomes" id="UP000604475">
    <property type="component" value="Unassembled WGS sequence"/>
</dbReference>
<accession>A0A937ULY9</accession>
<dbReference type="PANTHER" id="PTHR43646:SF6">
    <property type="entry name" value="PRE-MYCOFACTOCIN GLYCOSYLTRANSFERASE"/>
    <property type="match status" value="1"/>
</dbReference>
<dbReference type="InterPro" id="IPR001173">
    <property type="entry name" value="Glyco_trans_2-like"/>
</dbReference>
<name>A0A937ULY9_9ACTN</name>
<feature type="compositionally biased region" description="Gly residues" evidence="1">
    <location>
        <begin position="175"/>
        <end position="200"/>
    </location>
</feature>
<dbReference type="CDD" id="cd00761">
    <property type="entry name" value="Glyco_tranf_GTA_type"/>
    <property type="match status" value="1"/>
</dbReference>
<feature type="region of interest" description="Disordered" evidence="1">
    <location>
        <begin position="497"/>
        <end position="525"/>
    </location>
</feature>
<proteinExistence type="predicted"/>
<evidence type="ECO:0000313" key="3">
    <source>
        <dbReference type="EMBL" id="MBL7628349.1"/>
    </source>
</evidence>
<feature type="domain" description="Glycosyltransferase 2-like" evidence="2">
    <location>
        <begin position="82"/>
        <end position="164"/>
    </location>
</feature>
<keyword evidence="4" id="KW-1185">Reference proteome</keyword>
<reference evidence="3" key="1">
    <citation type="submission" date="2020-12" db="EMBL/GenBank/DDBJ databases">
        <title>Genomic characterization of non-nitrogen-fixing Frankia strains.</title>
        <authorList>
            <person name="Carlos-Shanley C."/>
            <person name="Guerra T."/>
            <person name="Hahn D."/>
        </authorList>
    </citation>
    <scope>NUCLEOTIDE SEQUENCE</scope>
    <source>
        <strain evidence="3">CN6</strain>
    </source>
</reference>
<dbReference type="Gene3D" id="3.90.550.10">
    <property type="entry name" value="Spore Coat Polysaccharide Biosynthesis Protein SpsA, Chain A"/>
    <property type="match status" value="2"/>
</dbReference>
<sequence length="525" mass="52711">MQCDPETTVLSRGKLLLGGSPLRLLTLSAAGSAVWDALLAGRPVGAAGPGAGALARRLVDAGLGHPVPPVPSPGRVAAVTAVLPVRDGAAGIGALVTALARRCAEVIVVDDGSTDGTGTAAAAAGARVLRHDRSLGPAAARLAGAAAAATPLVLFCDADVRPPDAASGRPASGRPAGGNGADGGGDHGGGAGDGGGAGGEAAGGPDWLGLLVGHLADPAVAAAAPRVASPVPPGIRPGLLARYESARSPLDLGPRPAPVRPGGRVSYVPSAALLVRRELAGFDPALRYGEDVDLVWRLAAAGWSVRYEPAAVVHHEPRASLRGWARQRFAYGSSAGPLAARHPGPLRPAGQAAVAAVAALAVAAAPRGPARPVVTGAVAAATAGRSAVDAVRLARRLGAAPDPSRLAWLLVLAGRRYALEAAADNVRRGWWPLLAAAGPPGRRVFAAAVVVPAARDWWAGRPDVGLAPYVLLRMADDAAYSAGVWWGCLRARTARPLAPARARRPPTEARAPARPGGPGRRRERA</sequence>
<feature type="region of interest" description="Disordered" evidence="1">
    <location>
        <begin position="164"/>
        <end position="200"/>
    </location>
</feature>
<dbReference type="Pfam" id="PF00535">
    <property type="entry name" value="Glycos_transf_2"/>
    <property type="match status" value="1"/>
</dbReference>
<evidence type="ECO:0000256" key="1">
    <source>
        <dbReference type="SAM" id="MobiDB-lite"/>
    </source>
</evidence>
<dbReference type="EMBL" id="JAEACQ010000184">
    <property type="protein sequence ID" value="MBL7628349.1"/>
    <property type="molecule type" value="Genomic_DNA"/>
</dbReference>